<feature type="transmembrane region" description="Helical" evidence="6">
    <location>
        <begin position="358"/>
        <end position="377"/>
    </location>
</feature>
<dbReference type="Gene3D" id="1.20.1640.10">
    <property type="entry name" value="Multidrug efflux transporter AcrB transmembrane domain"/>
    <property type="match status" value="2"/>
</dbReference>
<keyword evidence="2" id="KW-1003">Cell membrane</keyword>
<feature type="transmembrane region" description="Helical" evidence="6">
    <location>
        <begin position="291"/>
        <end position="311"/>
    </location>
</feature>
<feature type="transmembrane region" description="Helical" evidence="6">
    <location>
        <begin position="427"/>
        <end position="445"/>
    </location>
</feature>
<dbReference type="KEGG" id="des:DSOUD_1224"/>
<reference evidence="8 9" key="1">
    <citation type="submission" date="2015-07" db="EMBL/GenBank/DDBJ databases">
        <title>Isolation and Genomic Characterization of a Novel Halophilic Metal-Reducing Deltaproteobacterium from the Deep Subsurface.</title>
        <authorList>
            <person name="Badalamenti J.P."/>
            <person name="Summers Z.M."/>
            <person name="Gralnick J.A."/>
            <person name="Bond D.R."/>
        </authorList>
    </citation>
    <scope>NUCLEOTIDE SEQUENCE [LARGE SCALE GENOMIC DNA]</scope>
    <source>
        <strain evidence="8 9">WTL</strain>
    </source>
</reference>
<dbReference type="Proteomes" id="UP000057158">
    <property type="component" value="Chromosome"/>
</dbReference>
<evidence type="ECO:0000313" key="8">
    <source>
        <dbReference type="EMBL" id="ALC16005.1"/>
    </source>
</evidence>
<accession>A0A0M4D8G4</accession>
<feature type="transmembrane region" description="Helical" evidence="6">
    <location>
        <begin position="699"/>
        <end position="721"/>
    </location>
</feature>
<dbReference type="PANTHER" id="PTHR33406">
    <property type="entry name" value="MEMBRANE PROTEIN MJ1562-RELATED"/>
    <property type="match status" value="1"/>
</dbReference>
<evidence type="ECO:0000259" key="7">
    <source>
        <dbReference type="Pfam" id="PF03176"/>
    </source>
</evidence>
<evidence type="ECO:0000313" key="9">
    <source>
        <dbReference type="Proteomes" id="UP000057158"/>
    </source>
</evidence>
<feature type="domain" description="Membrane transport protein MMPL" evidence="7">
    <location>
        <begin position="200"/>
        <end position="419"/>
    </location>
</feature>
<evidence type="ECO:0000256" key="1">
    <source>
        <dbReference type="ARBA" id="ARBA00004651"/>
    </source>
</evidence>
<evidence type="ECO:0000256" key="4">
    <source>
        <dbReference type="ARBA" id="ARBA00022989"/>
    </source>
</evidence>
<feature type="transmembrane region" description="Helical" evidence="6">
    <location>
        <begin position="758"/>
        <end position="783"/>
    </location>
</feature>
<feature type="domain" description="Membrane transport protein MMPL" evidence="7">
    <location>
        <begin position="641"/>
        <end position="782"/>
    </location>
</feature>
<dbReference type="STRING" id="1603606.DSOUD_1224"/>
<keyword evidence="4 6" id="KW-1133">Transmembrane helix</keyword>
<dbReference type="SUPFAM" id="SSF82866">
    <property type="entry name" value="Multidrug efflux transporter AcrB transmembrane domain"/>
    <property type="match status" value="2"/>
</dbReference>
<gene>
    <name evidence="8" type="ORF">DSOUD_1224</name>
</gene>
<dbReference type="AlphaFoldDB" id="A0A0M4D8G4"/>
<feature type="transmembrane region" description="Helical" evidence="6">
    <location>
        <begin position="383"/>
        <end position="406"/>
    </location>
</feature>
<feature type="transmembrane region" description="Helical" evidence="6">
    <location>
        <begin position="265"/>
        <end position="284"/>
    </location>
</feature>
<keyword evidence="5 6" id="KW-0472">Membrane</keyword>
<evidence type="ECO:0000256" key="3">
    <source>
        <dbReference type="ARBA" id="ARBA00022692"/>
    </source>
</evidence>
<feature type="transmembrane region" description="Helical" evidence="6">
    <location>
        <begin position="647"/>
        <end position="666"/>
    </location>
</feature>
<comment type="subcellular location">
    <subcellularLocation>
        <location evidence="1">Cell membrane</location>
        <topology evidence="1">Multi-pass membrane protein</topology>
    </subcellularLocation>
</comment>
<dbReference type="GO" id="GO:0005886">
    <property type="term" value="C:plasma membrane"/>
    <property type="evidence" value="ECO:0007669"/>
    <property type="project" value="UniProtKB-SubCell"/>
</dbReference>
<name>A0A0M4D8G4_9BACT</name>
<feature type="transmembrane region" description="Helical" evidence="6">
    <location>
        <begin position="733"/>
        <end position="752"/>
    </location>
</feature>
<protein>
    <submittedName>
        <fullName evidence="8">Putative exporter</fullName>
    </submittedName>
</protein>
<keyword evidence="3 6" id="KW-0812">Transmembrane</keyword>
<evidence type="ECO:0000256" key="5">
    <source>
        <dbReference type="ARBA" id="ARBA00023136"/>
    </source>
</evidence>
<proteinExistence type="predicted"/>
<dbReference type="PATRIC" id="fig|1603606.3.peg.1339"/>
<dbReference type="InterPro" id="IPR004869">
    <property type="entry name" value="MMPL_dom"/>
</dbReference>
<dbReference type="InterPro" id="IPR050545">
    <property type="entry name" value="Mycobact_MmpL"/>
</dbReference>
<keyword evidence="9" id="KW-1185">Reference proteome</keyword>
<organism evidence="8 9">
    <name type="scientific">Desulfuromonas soudanensis</name>
    <dbReference type="NCBI Taxonomy" id="1603606"/>
    <lineage>
        <taxon>Bacteria</taxon>
        <taxon>Pseudomonadati</taxon>
        <taxon>Thermodesulfobacteriota</taxon>
        <taxon>Desulfuromonadia</taxon>
        <taxon>Desulfuromonadales</taxon>
        <taxon>Desulfuromonadaceae</taxon>
        <taxon>Desulfuromonas</taxon>
    </lineage>
</organism>
<evidence type="ECO:0000256" key="2">
    <source>
        <dbReference type="ARBA" id="ARBA00022475"/>
    </source>
</evidence>
<feature type="transmembrane region" description="Helical" evidence="6">
    <location>
        <begin position="673"/>
        <end position="693"/>
    </location>
</feature>
<dbReference type="EMBL" id="CP010802">
    <property type="protein sequence ID" value="ALC16005.1"/>
    <property type="molecule type" value="Genomic_DNA"/>
</dbReference>
<evidence type="ECO:0000256" key="6">
    <source>
        <dbReference type="SAM" id="Phobius"/>
    </source>
</evidence>
<sequence length="788" mass="84144">MDVKGIFASIYRFFSGRRRILFAATLLLLLASVLAFQGVHMEEDIAAMLPDDGSSTAIDFQLLQRAPLLRKIVIDLEALDESGRGVLTESADRLAAALSPPLFSRVVTGPGPLGGQNLLPWLSEALPSLLTEKELETLTSALDESGVDERLAESYRQLLSPEGWALKGMIRSDPFAFYRLGLNKLRHGNLIPRVRLDNGHFLSADGLHSLLIVETPVSITDSEGAGALLAEFETAARSLPPSISATLVSGHRYTLANAGAIKKDLVVILSASTLALIALFFIYLRHWRAVFVFAVPFSVLCLAAVAVSLVYPSVSAVTIGFGAVLLGISVDYALHVYFSLRHGGGAPDQVVGEVARPVVFGGLTTVAAFAVLLFSDLPGQRQLAVFAIVGLTVSLLLSLVVLPHLVPSAVAGEERLAEPASPGGKRGRLILFCWGALLLLSLWQGSGLRFNGDLRTLSLVPPELAAAEAQLKETWGDFRGKALIFAEGEDLQSALAANDRLFVRLSSALPPGEIVSLAPLLPSEATQDENRSRWMAFWQGEGGKNVIARLQEKAAVLGFAPDAFAPFLQRLRESPPPVTLEALGAAGLGELAGALVLRDEQMVRILSLVPDTAEVASLLGEAGESDWRLVSQTRFREEVGKAIGRDFFRFILLASLAVTLLLVWLFRHPGKVLLALVPVGTGLAAMFGAMAALGLDFTLFNVVATVLVIGLSVDYGIFMVCKLTQGMDRSVDRAVLVSGLTTLAGFGALVLARHPALHSIGVTVLLGIGAAIPAALLVIPALYRREWR</sequence>
<dbReference type="PANTHER" id="PTHR33406:SF13">
    <property type="entry name" value="MEMBRANE PROTEIN YDFJ"/>
    <property type="match status" value="1"/>
</dbReference>
<dbReference type="Pfam" id="PF03176">
    <property type="entry name" value="MMPL"/>
    <property type="match status" value="2"/>
</dbReference>
<feature type="transmembrane region" description="Helical" evidence="6">
    <location>
        <begin position="317"/>
        <end position="338"/>
    </location>
</feature>